<feature type="domain" description="Reverse transcriptase" evidence="1">
    <location>
        <begin position="1"/>
        <end position="133"/>
    </location>
</feature>
<dbReference type="PROSITE" id="PS50878">
    <property type="entry name" value="RT_POL"/>
    <property type="match status" value="1"/>
</dbReference>
<dbReference type="EMBL" id="UYSU01001652">
    <property type="protein sequence ID" value="VDL87021.1"/>
    <property type="molecule type" value="Genomic_DNA"/>
</dbReference>
<dbReference type="AlphaFoldDB" id="A0A183SA97"/>
<reference evidence="4" key="1">
    <citation type="submission" date="2016-06" db="UniProtKB">
        <authorList>
            <consortium name="WormBaseParasite"/>
        </authorList>
    </citation>
    <scope>IDENTIFICATION</scope>
</reference>
<evidence type="ECO:0000313" key="4">
    <source>
        <dbReference type="WBParaSite" id="SSLN_0000119201-mRNA-1"/>
    </source>
</evidence>
<dbReference type="OrthoDB" id="786357at2759"/>
<reference evidence="2 3" key="2">
    <citation type="submission" date="2018-11" db="EMBL/GenBank/DDBJ databases">
        <authorList>
            <consortium name="Pathogen Informatics"/>
        </authorList>
    </citation>
    <scope>NUCLEOTIDE SEQUENCE [LARGE SCALE GENOMIC DNA]</scope>
    <source>
        <strain evidence="2 3">NST_G2</strain>
    </source>
</reference>
<dbReference type="PANTHER" id="PTHR47027:SF26">
    <property type="entry name" value="REVERSE TRANSCRIPTASE DOMAIN-CONTAINING PROTEIN"/>
    <property type="match status" value="1"/>
</dbReference>
<dbReference type="WBParaSite" id="SSLN_0000119201-mRNA-1">
    <property type="protein sequence ID" value="SSLN_0000119201-mRNA-1"/>
    <property type="gene ID" value="SSLN_0000119201"/>
</dbReference>
<dbReference type="InterPro" id="IPR000477">
    <property type="entry name" value="RT_dom"/>
</dbReference>
<dbReference type="Pfam" id="PF00078">
    <property type="entry name" value="RVT_1"/>
    <property type="match status" value="1"/>
</dbReference>
<evidence type="ECO:0000313" key="3">
    <source>
        <dbReference type="Proteomes" id="UP000275846"/>
    </source>
</evidence>
<dbReference type="Proteomes" id="UP000275846">
    <property type="component" value="Unassembled WGS sequence"/>
</dbReference>
<name>A0A183SA97_SCHSO</name>
<protein>
    <submittedName>
        <fullName evidence="4">Reverse transcriptase domain-containing protein</fullName>
    </submittedName>
</protein>
<gene>
    <name evidence="2" type="ORF">SSLN_LOCUS1145</name>
</gene>
<keyword evidence="3" id="KW-1185">Reference proteome</keyword>
<dbReference type="PANTHER" id="PTHR47027">
    <property type="entry name" value="REVERSE TRANSCRIPTASE DOMAIN-CONTAINING PROTEIN"/>
    <property type="match status" value="1"/>
</dbReference>
<proteinExistence type="predicted"/>
<sequence length="133" mass="14917">MIFAARQLQEEDQETGTHLYTTFVNLTKAFGTVNRDGLWIIMQKFGCPELFTVCQLHNGMMAKVTENRTISEAFAVTNGLKQGCELVPTLFSLMLSATLMDAYCDEQPGVHIGYRTDGHLLNSRRMQASTYVS</sequence>
<evidence type="ECO:0000313" key="2">
    <source>
        <dbReference type="EMBL" id="VDL87021.1"/>
    </source>
</evidence>
<accession>A0A183SA97</accession>
<organism evidence="4">
    <name type="scientific">Schistocephalus solidus</name>
    <name type="common">Tapeworm</name>
    <dbReference type="NCBI Taxonomy" id="70667"/>
    <lineage>
        <taxon>Eukaryota</taxon>
        <taxon>Metazoa</taxon>
        <taxon>Spiralia</taxon>
        <taxon>Lophotrochozoa</taxon>
        <taxon>Platyhelminthes</taxon>
        <taxon>Cestoda</taxon>
        <taxon>Eucestoda</taxon>
        <taxon>Diphyllobothriidea</taxon>
        <taxon>Diphyllobothriidae</taxon>
        <taxon>Schistocephalus</taxon>
    </lineage>
</organism>
<evidence type="ECO:0000259" key="1">
    <source>
        <dbReference type="PROSITE" id="PS50878"/>
    </source>
</evidence>